<dbReference type="eggNOG" id="COG4319">
    <property type="taxonomic scope" value="Bacteria"/>
</dbReference>
<accession>B8CKP6</accession>
<keyword evidence="4" id="KW-1185">Reference proteome</keyword>
<evidence type="ECO:0000313" key="3">
    <source>
        <dbReference type="EMBL" id="ACJ28222.1"/>
    </source>
</evidence>
<dbReference type="STRING" id="225849.swp_1436"/>
<evidence type="ECO:0000256" key="1">
    <source>
        <dbReference type="SAM" id="SignalP"/>
    </source>
</evidence>
<dbReference type="Pfam" id="PF13474">
    <property type="entry name" value="SnoaL_3"/>
    <property type="match status" value="1"/>
</dbReference>
<organism evidence="3 4">
    <name type="scientific">Shewanella piezotolerans (strain WP3 / JCM 13877)</name>
    <dbReference type="NCBI Taxonomy" id="225849"/>
    <lineage>
        <taxon>Bacteria</taxon>
        <taxon>Pseudomonadati</taxon>
        <taxon>Pseudomonadota</taxon>
        <taxon>Gammaproteobacteria</taxon>
        <taxon>Alteromonadales</taxon>
        <taxon>Shewanellaceae</taxon>
        <taxon>Shewanella</taxon>
    </lineage>
</organism>
<gene>
    <name evidence="3" type="ordered locus">swp_1436</name>
</gene>
<dbReference type="EMBL" id="CP000472">
    <property type="protein sequence ID" value="ACJ28222.1"/>
    <property type="molecule type" value="Genomic_DNA"/>
</dbReference>
<dbReference type="RefSeq" id="WP_020911600.1">
    <property type="nucleotide sequence ID" value="NC_011566.1"/>
</dbReference>
<dbReference type="AlphaFoldDB" id="B8CKP6"/>
<name>B8CKP6_SHEPW</name>
<dbReference type="Gene3D" id="3.10.450.50">
    <property type="match status" value="1"/>
</dbReference>
<evidence type="ECO:0000313" key="4">
    <source>
        <dbReference type="Proteomes" id="UP000000753"/>
    </source>
</evidence>
<protein>
    <recommendedName>
        <fullName evidence="2">SnoaL-like domain-containing protein</fullName>
    </recommendedName>
</protein>
<dbReference type="HOGENOM" id="CLU_119548_1_0_6"/>
<sequence length="165" mass="18753">MQRVSQLKSTTFALISTLLLFWSVGVNAHATEQSNAKQQAANLLDNLNTYSANADWDNYFSLYADNGIFIGTDVNEHWDKAQFEQYARPTKGWRYDLTSRKMTQHGDVIWFDEILHSESYGVSRGTGTLINTAEGWKIAQYHLSFPIPNQIAKEITKQITATQSK</sequence>
<reference evidence="3 4" key="1">
    <citation type="journal article" date="2008" name="PLoS ONE">
        <title>Environmental adaptation: genomic analysis of the piezotolerant and psychrotolerant deep-sea iron reducing bacterium Shewanella piezotolerans WP3.</title>
        <authorList>
            <person name="Wang F."/>
            <person name="Wang J."/>
            <person name="Jian H."/>
            <person name="Zhang B."/>
            <person name="Li S."/>
            <person name="Wang F."/>
            <person name="Zeng X."/>
            <person name="Gao L."/>
            <person name="Bartlett D.H."/>
            <person name="Yu J."/>
            <person name="Hu S."/>
            <person name="Xiao X."/>
        </authorList>
    </citation>
    <scope>NUCLEOTIDE SEQUENCE [LARGE SCALE GENOMIC DNA]</scope>
    <source>
        <strain evidence="4">WP3 / JCM 13877</strain>
    </source>
</reference>
<proteinExistence type="predicted"/>
<dbReference type="Proteomes" id="UP000000753">
    <property type="component" value="Chromosome"/>
</dbReference>
<feature type="domain" description="SnoaL-like" evidence="2">
    <location>
        <begin position="42"/>
        <end position="148"/>
    </location>
</feature>
<dbReference type="KEGG" id="swp:swp_1436"/>
<dbReference type="InterPro" id="IPR037401">
    <property type="entry name" value="SnoaL-like"/>
</dbReference>
<feature type="chain" id="PRO_5002866692" description="SnoaL-like domain-containing protein" evidence="1">
    <location>
        <begin position="29"/>
        <end position="165"/>
    </location>
</feature>
<dbReference type="InterPro" id="IPR032710">
    <property type="entry name" value="NTF2-like_dom_sf"/>
</dbReference>
<feature type="signal peptide" evidence="1">
    <location>
        <begin position="1"/>
        <end position="28"/>
    </location>
</feature>
<dbReference type="SUPFAM" id="SSF54427">
    <property type="entry name" value="NTF2-like"/>
    <property type="match status" value="1"/>
</dbReference>
<keyword evidence="1" id="KW-0732">Signal</keyword>
<dbReference type="OrthoDB" id="271716at2"/>
<evidence type="ECO:0000259" key="2">
    <source>
        <dbReference type="Pfam" id="PF13474"/>
    </source>
</evidence>